<dbReference type="AlphaFoldDB" id="A0A839IST5"/>
<dbReference type="PANTHER" id="PTHR37423:SF2">
    <property type="entry name" value="MEMBRANE-BOUND LYTIC MUREIN TRANSGLYCOSYLASE C"/>
    <property type="match status" value="1"/>
</dbReference>
<dbReference type="RefSeq" id="WP_182809429.1">
    <property type="nucleotide sequence ID" value="NZ_JACJFM010000017.1"/>
</dbReference>
<organism evidence="4 5">
    <name type="scientific">Oceanospirillum sediminis</name>
    <dbReference type="NCBI Taxonomy" id="2760088"/>
    <lineage>
        <taxon>Bacteria</taxon>
        <taxon>Pseudomonadati</taxon>
        <taxon>Pseudomonadota</taxon>
        <taxon>Gammaproteobacteria</taxon>
        <taxon>Oceanospirillales</taxon>
        <taxon>Oceanospirillaceae</taxon>
        <taxon>Oceanospirillum</taxon>
    </lineage>
</organism>
<protein>
    <submittedName>
        <fullName evidence="4">Lytic transglycosylase domain-containing protein</fullName>
    </submittedName>
</protein>
<feature type="region of interest" description="Disordered" evidence="2">
    <location>
        <begin position="54"/>
        <end position="73"/>
    </location>
</feature>
<dbReference type="InterPro" id="IPR008258">
    <property type="entry name" value="Transglycosylase_SLT_dom_1"/>
</dbReference>
<reference evidence="4 5" key="1">
    <citation type="submission" date="2020-08" db="EMBL/GenBank/DDBJ databases">
        <title>Oceanospirillum sp. nov. isolated from marine sediment.</title>
        <authorList>
            <person name="Ji X."/>
        </authorList>
    </citation>
    <scope>NUCLEOTIDE SEQUENCE [LARGE SCALE GENOMIC DNA]</scope>
    <source>
        <strain evidence="4 5">D5</strain>
    </source>
</reference>
<evidence type="ECO:0000313" key="5">
    <source>
        <dbReference type="Proteomes" id="UP000565262"/>
    </source>
</evidence>
<dbReference type="PANTHER" id="PTHR37423">
    <property type="entry name" value="SOLUBLE LYTIC MUREIN TRANSGLYCOSYLASE-RELATED"/>
    <property type="match status" value="1"/>
</dbReference>
<feature type="domain" description="Transglycosylase SLT" evidence="3">
    <location>
        <begin position="87"/>
        <end position="189"/>
    </location>
</feature>
<dbReference type="EMBL" id="JACJFM010000017">
    <property type="protein sequence ID" value="MBB1487652.1"/>
    <property type="molecule type" value="Genomic_DNA"/>
</dbReference>
<name>A0A839IST5_9GAMM</name>
<evidence type="ECO:0000313" key="4">
    <source>
        <dbReference type="EMBL" id="MBB1487652.1"/>
    </source>
</evidence>
<evidence type="ECO:0000256" key="1">
    <source>
        <dbReference type="ARBA" id="ARBA00007734"/>
    </source>
</evidence>
<comment type="caution">
    <text evidence="4">The sequence shown here is derived from an EMBL/GenBank/DDBJ whole genome shotgun (WGS) entry which is preliminary data.</text>
</comment>
<sequence>MIKKMLMKWLIGKVLARIPGLIGKLASGTLKTTSLKTLLAGQVFERAFRQFTGKGEREPAEQAYEYSPHGSGKWTPPATARPWLSRIYKAEARHDMPENLLARLIWQESRYREDIISGKTISSAGAVGIAQIVPRWHPDVDPLDANASIDYAADYLTRLKRQFGDWPTALAAYNWGQGNVRNAQKKYGSHWLEKAPGETRNYVAQIWSDVA</sequence>
<comment type="similarity">
    <text evidence="1">Belongs to the transglycosylase Slt family.</text>
</comment>
<evidence type="ECO:0000256" key="2">
    <source>
        <dbReference type="SAM" id="MobiDB-lite"/>
    </source>
</evidence>
<proteinExistence type="inferred from homology"/>
<dbReference type="CDD" id="cd00254">
    <property type="entry name" value="LT-like"/>
    <property type="match status" value="1"/>
</dbReference>
<dbReference type="Pfam" id="PF01464">
    <property type="entry name" value="SLT"/>
    <property type="match status" value="1"/>
</dbReference>
<accession>A0A839IST5</accession>
<keyword evidence="5" id="KW-1185">Reference proteome</keyword>
<gene>
    <name evidence="4" type="ORF">H4O21_13660</name>
</gene>
<dbReference type="Gene3D" id="1.10.530.10">
    <property type="match status" value="1"/>
</dbReference>
<evidence type="ECO:0000259" key="3">
    <source>
        <dbReference type="Pfam" id="PF01464"/>
    </source>
</evidence>
<dbReference type="InterPro" id="IPR023346">
    <property type="entry name" value="Lysozyme-like_dom_sf"/>
</dbReference>
<dbReference type="SUPFAM" id="SSF53955">
    <property type="entry name" value="Lysozyme-like"/>
    <property type="match status" value="1"/>
</dbReference>
<dbReference type="Proteomes" id="UP000565262">
    <property type="component" value="Unassembled WGS sequence"/>
</dbReference>